<dbReference type="Gene3D" id="1.20.5.190">
    <property type="match status" value="1"/>
</dbReference>
<dbReference type="AlphaFoldDB" id="A0AAU9KK68"/>
<proteinExistence type="predicted"/>
<feature type="compositionally biased region" description="Low complexity" evidence="2">
    <location>
        <begin position="21"/>
        <end position="37"/>
    </location>
</feature>
<dbReference type="SMART" id="SM00015">
    <property type="entry name" value="IQ"/>
    <property type="match status" value="2"/>
</dbReference>
<keyword evidence="1" id="KW-0175">Coiled coil</keyword>
<dbReference type="Proteomes" id="UP001162131">
    <property type="component" value="Unassembled WGS sequence"/>
</dbReference>
<evidence type="ECO:0000313" key="4">
    <source>
        <dbReference type="Proteomes" id="UP001162131"/>
    </source>
</evidence>
<dbReference type="InterPro" id="IPR000048">
    <property type="entry name" value="IQ_motif_EF-hand-BS"/>
</dbReference>
<feature type="region of interest" description="Disordered" evidence="2">
    <location>
        <begin position="297"/>
        <end position="323"/>
    </location>
</feature>
<dbReference type="PROSITE" id="PS50096">
    <property type="entry name" value="IQ"/>
    <property type="match status" value="1"/>
</dbReference>
<evidence type="ECO:0000313" key="3">
    <source>
        <dbReference type="EMBL" id="CAG9333760.1"/>
    </source>
</evidence>
<feature type="compositionally biased region" description="Basic and acidic residues" evidence="2">
    <location>
        <begin position="306"/>
        <end position="322"/>
    </location>
</feature>
<evidence type="ECO:0000256" key="1">
    <source>
        <dbReference type="SAM" id="Coils"/>
    </source>
</evidence>
<reference evidence="3" key="1">
    <citation type="submission" date="2021-09" db="EMBL/GenBank/DDBJ databases">
        <authorList>
            <consortium name="AG Swart"/>
            <person name="Singh M."/>
            <person name="Singh A."/>
            <person name="Seah K."/>
            <person name="Emmerich C."/>
        </authorList>
    </citation>
    <scope>NUCLEOTIDE SEQUENCE</scope>
    <source>
        <strain evidence="3">ATCC30299</strain>
    </source>
</reference>
<keyword evidence="4" id="KW-1185">Reference proteome</keyword>
<dbReference type="EMBL" id="CAJZBQ010000057">
    <property type="protein sequence ID" value="CAG9333760.1"/>
    <property type="molecule type" value="Genomic_DNA"/>
</dbReference>
<protein>
    <recommendedName>
        <fullName evidence="5">Iq calmodulin-binding motif family protein</fullName>
    </recommendedName>
</protein>
<gene>
    <name evidence="3" type="ORF">BSTOLATCC_MIC59576</name>
</gene>
<evidence type="ECO:0000256" key="2">
    <source>
        <dbReference type="SAM" id="MobiDB-lite"/>
    </source>
</evidence>
<name>A0AAU9KK68_9CILI</name>
<feature type="region of interest" description="Disordered" evidence="2">
    <location>
        <begin position="1"/>
        <end position="50"/>
    </location>
</feature>
<accession>A0AAU9KK68</accession>
<organism evidence="3 4">
    <name type="scientific">Blepharisma stoltei</name>
    <dbReference type="NCBI Taxonomy" id="1481888"/>
    <lineage>
        <taxon>Eukaryota</taxon>
        <taxon>Sar</taxon>
        <taxon>Alveolata</taxon>
        <taxon>Ciliophora</taxon>
        <taxon>Postciliodesmatophora</taxon>
        <taxon>Heterotrichea</taxon>
        <taxon>Heterotrichida</taxon>
        <taxon>Blepharismidae</taxon>
        <taxon>Blepharisma</taxon>
    </lineage>
</organism>
<sequence>MSYSQLFNTPKNTHNRAASMPSLEISPSGPLSPLSIETSISHSKKNSPKLSPRMLKKYLNEISSINDSATTLTSPKSTAIPNTSQNISFYPAPKLKTKKKSRKIPKSPGKDIIKLSSEIPKPYFHSRQSTRNFSLIGHRRTASSLSLDNVSETVKDFIDFFKNTHSSSGRNDTENISLRQRLYKMMKENPGELYRIVNEPNYTAVQQKKEIDNLLHGEVLWSEEHENAFKTLLRKTHSFNSMAKTRLFKELEKHLPDLRTVHNQEWNHDKRSPWEVDIDYHQESFYKQEKDDVFSKKKKQSISNIKRRDSKVNSNGEPDKTPFIKTQKTNEIMWKRKEFKDYLAGKDLVDQFETNKEQFDNAKIKLAEHIINKCQLDVKHLNQQRYAYLSAKIASQRANTQLSKTLLDEAEQKRQELRKRQIDFQRTLTYYKALVRKQYGEKYVVNHRRQLINTSHPINHAEFKSDMIKLGFLSCEEAQAKPSIATSPSSRYVWNKKVDLNSESLKNVSAWNRKEITNKNSQKKHVDYDAVAKRLQAFVRGVRVRRELKKQLKAVVLWQKAFRRYRAKKLFLKCIIQEQLKGGKKSISVLLSRYRSSYLYKKILTEIIESSKSKHKRIPKSSSGEITKIIEPDASGSKFLSDSPKEPELKRASSISSSVKIIKIGPNTSDSISSKFISEEILDLRQQLYRSRAEMWKWFICKHLKMVIPDKDFIALMNPKGDFIRNWVLPNVMDCDERLNKLVPGYMSPKTLTGQKKERTISMLRAEISVARETRDKFIKETNLNPDEMVINSDLILDQVADIAICLAVPEDIDSDIIVKSLLKIILPEEQALLVPLMMNEEAQKALVLFYRRSVRVKTMAI</sequence>
<comment type="caution">
    <text evidence="3">The sequence shown here is derived from an EMBL/GenBank/DDBJ whole genome shotgun (WGS) entry which is preliminary data.</text>
</comment>
<evidence type="ECO:0008006" key="5">
    <source>
        <dbReference type="Google" id="ProtNLM"/>
    </source>
</evidence>
<feature type="compositionally biased region" description="Polar residues" evidence="2">
    <location>
        <begin position="1"/>
        <end position="16"/>
    </location>
</feature>
<feature type="coiled-coil region" evidence="1">
    <location>
        <begin position="400"/>
        <end position="427"/>
    </location>
</feature>